<proteinExistence type="predicted"/>
<keyword evidence="2" id="KW-1185">Reference proteome</keyword>
<reference evidence="2" key="1">
    <citation type="submission" date="2016-10" db="EMBL/GenBank/DDBJ databases">
        <authorList>
            <person name="Varghese N."/>
            <person name="Submissions S."/>
        </authorList>
    </citation>
    <scope>NUCLEOTIDE SEQUENCE [LARGE SCALE GENOMIC DNA]</scope>
    <source>
        <strain evidence="2">IBRC-M 10403</strain>
    </source>
</reference>
<organism evidence="1 2">
    <name type="scientific">Actinokineospora iranica</name>
    <dbReference type="NCBI Taxonomy" id="1271860"/>
    <lineage>
        <taxon>Bacteria</taxon>
        <taxon>Bacillati</taxon>
        <taxon>Actinomycetota</taxon>
        <taxon>Actinomycetes</taxon>
        <taxon>Pseudonocardiales</taxon>
        <taxon>Pseudonocardiaceae</taxon>
        <taxon>Actinokineospora</taxon>
    </lineage>
</organism>
<sequence>MADFRAADATPRWSRIIQPLLATPPFDELPAGLDPRQTPAKAWRATGFHW</sequence>
<name>A0A1G6ZD54_9PSEU</name>
<gene>
    <name evidence="1" type="ORF">SAMN05216174_1288</name>
</gene>
<dbReference type="Proteomes" id="UP000199501">
    <property type="component" value="Unassembled WGS sequence"/>
</dbReference>
<evidence type="ECO:0000313" key="1">
    <source>
        <dbReference type="EMBL" id="SDE00077.1"/>
    </source>
</evidence>
<dbReference type="EMBL" id="FMZZ01000028">
    <property type="protein sequence ID" value="SDE00077.1"/>
    <property type="molecule type" value="Genomic_DNA"/>
</dbReference>
<dbReference type="STRING" id="1271860.SAMN05216174_1288"/>
<accession>A0A1G6ZD54</accession>
<evidence type="ECO:0000313" key="2">
    <source>
        <dbReference type="Proteomes" id="UP000199501"/>
    </source>
</evidence>
<dbReference type="AlphaFoldDB" id="A0A1G6ZD54"/>
<protein>
    <submittedName>
        <fullName evidence="1">Uncharacterized protein</fullName>
    </submittedName>
</protein>